<organism evidence="6 7">
    <name type="scientific">Paraburkholderia hospita</name>
    <dbReference type="NCBI Taxonomy" id="169430"/>
    <lineage>
        <taxon>Bacteria</taxon>
        <taxon>Pseudomonadati</taxon>
        <taxon>Pseudomonadota</taxon>
        <taxon>Betaproteobacteria</taxon>
        <taxon>Burkholderiales</taxon>
        <taxon>Burkholderiaceae</taxon>
        <taxon>Paraburkholderia</taxon>
    </lineage>
</organism>
<evidence type="ECO:0000313" key="6">
    <source>
        <dbReference type="EMBL" id="EIN01661.1"/>
    </source>
</evidence>
<evidence type="ECO:0000256" key="4">
    <source>
        <dbReference type="PROSITE-ProRule" id="PRU00335"/>
    </source>
</evidence>
<evidence type="ECO:0000256" key="1">
    <source>
        <dbReference type="ARBA" id="ARBA00023015"/>
    </source>
</evidence>
<keyword evidence="3" id="KW-0804">Transcription</keyword>
<dbReference type="PROSITE" id="PS50977">
    <property type="entry name" value="HTH_TETR_2"/>
    <property type="match status" value="1"/>
</dbReference>
<dbReference type="Pfam" id="PF00440">
    <property type="entry name" value="TetR_N"/>
    <property type="match status" value="1"/>
</dbReference>
<dbReference type="SUPFAM" id="SSF46689">
    <property type="entry name" value="Homeodomain-like"/>
    <property type="match status" value="1"/>
</dbReference>
<reference evidence="6 7" key="1">
    <citation type="journal article" date="2012" name="J. Bacteriol.">
        <title>Draft Genome Sequence of the Soil Bacterium Burkholderia terrae Strain BS001, Which Interacts with Fungal Surface Structures.</title>
        <authorList>
            <person name="Nazir R."/>
            <person name="Hansen M.A."/>
            <person name="Sorensen S."/>
            <person name="van Elsas J.D."/>
        </authorList>
    </citation>
    <scope>NUCLEOTIDE SEQUENCE [LARGE SCALE GENOMIC DNA]</scope>
    <source>
        <strain evidence="6 7">BS001</strain>
    </source>
</reference>
<dbReference type="InterPro" id="IPR036271">
    <property type="entry name" value="Tet_transcr_reg_TetR-rel_C_sf"/>
</dbReference>
<dbReference type="PANTHER" id="PTHR47506">
    <property type="entry name" value="TRANSCRIPTIONAL REGULATORY PROTEIN"/>
    <property type="match status" value="1"/>
</dbReference>
<feature type="DNA-binding region" description="H-T-H motif" evidence="4">
    <location>
        <begin position="29"/>
        <end position="48"/>
    </location>
</feature>
<evidence type="ECO:0000256" key="3">
    <source>
        <dbReference type="ARBA" id="ARBA00023163"/>
    </source>
</evidence>
<dbReference type="EMBL" id="AKAU01000054">
    <property type="protein sequence ID" value="EIN01661.1"/>
    <property type="molecule type" value="Genomic_DNA"/>
</dbReference>
<keyword evidence="1" id="KW-0805">Transcription regulation</keyword>
<protein>
    <submittedName>
        <fullName evidence="6">TetR family transcriptional regulator</fullName>
    </submittedName>
</protein>
<evidence type="ECO:0000256" key="2">
    <source>
        <dbReference type="ARBA" id="ARBA00023125"/>
    </source>
</evidence>
<dbReference type="SUPFAM" id="SSF48498">
    <property type="entry name" value="Tetracyclin repressor-like, C-terminal domain"/>
    <property type="match status" value="1"/>
</dbReference>
<dbReference type="PANTHER" id="PTHR47506:SF1">
    <property type="entry name" value="HTH-TYPE TRANSCRIPTIONAL REGULATOR YJDC"/>
    <property type="match status" value="1"/>
</dbReference>
<gene>
    <name evidence="6" type="ORF">WQE_07627</name>
</gene>
<dbReference type="Proteomes" id="UP000004980">
    <property type="component" value="Unassembled WGS sequence"/>
</dbReference>
<keyword evidence="7" id="KW-1185">Reference proteome</keyword>
<dbReference type="InterPro" id="IPR009057">
    <property type="entry name" value="Homeodomain-like_sf"/>
</dbReference>
<feature type="domain" description="HTH tetR-type" evidence="5">
    <location>
        <begin position="6"/>
        <end position="66"/>
    </location>
</feature>
<name>A0ABN0FS30_9BURK</name>
<evidence type="ECO:0000259" key="5">
    <source>
        <dbReference type="PROSITE" id="PS50977"/>
    </source>
</evidence>
<proteinExistence type="predicted"/>
<dbReference type="InterPro" id="IPR001647">
    <property type="entry name" value="HTH_TetR"/>
</dbReference>
<accession>A0ABN0FS30</accession>
<sequence length="189" mass="20293">MMPAATVSKDEIVERLFAVFQEHGFDGASLSDLSRATGLGKSSLYHHFPDGKLQMAEAVLDRATAVIDNEIAKVARSSLPLKARLRKIVALLNQIYAGGRAHCVLGQLATSTVRLEATAGLRAAFELWIDAIASLAEESGMPSKRARMFAEDWIARLQGTLILQAATGDTGAFERALDALLELGERGGE</sequence>
<comment type="caution">
    <text evidence="6">The sequence shown here is derived from an EMBL/GenBank/DDBJ whole genome shotgun (WGS) entry which is preliminary data.</text>
</comment>
<dbReference type="Gene3D" id="1.10.357.10">
    <property type="entry name" value="Tetracycline Repressor, domain 2"/>
    <property type="match status" value="1"/>
</dbReference>
<keyword evidence="2 4" id="KW-0238">DNA-binding</keyword>
<evidence type="ECO:0000313" key="7">
    <source>
        <dbReference type="Proteomes" id="UP000004980"/>
    </source>
</evidence>